<evidence type="ECO:0000313" key="2">
    <source>
        <dbReference type="Proteomes" id="UP000230750"/>
    </source>
</evidence>
<evidence type="ECO:0000313" key="1">
    <source>
        <dbReference type="EMBL" id="PIK40713.1"/>
    </source>
</evidence>
<gene>
    <name evidence="1" type="ORF">BSL78_22436</name>
</gene>
<dbReference type="PANTHER" id="PTHR46670">
    <property type="entry name" value="ENDO/EXONUCLEASE/PHOSPHATASE DOMAIN-CONTAINING PROTEIN"/>
    <property type="match status" value="1"/>
</dbReference>
<reference evidence="1 2" key="1">
    <citation type="journal article" date="2017" name="PLoS Biol.">
        <title>The sea cucumber genome provides insights into morphological evolution and visceral regeneration.</title>
        <authorList>
            <person name="Zhang X."/>
            <person name="Sun L."/>
            <person name="Yuan J."/>
            <person name="Sun Y."/>
            <person name="Gao Y."/>
            <person name="Zhang L."/>
            <person name="Li S."/>
            <person name="Dai H."/>
            <person name="Hamel J.F."/>
            <person name="Liu C."/>
            <person name="Yu Y."/>
            <person name="Liu S."/>
            <person name="Lin W."/>
            <person name="Guo K."/>
            <person name="Jin S."/>
            <person name="Xu P."/>
            <person name="Storey K.B."/>
            <person name="Huan P."/>
            <person name="Zhang T."/>
            <person name="Zhou Y."/>
            <person name="Zhang J."/>
            <person name="Lin C."/>
            <person name="Li X."/>
            <person name="Xing L."/>
            <person name="Huo D."/>
            <person name="Sun M."/>
            <person name="Wang L."/>
            <person name="Mercier A."/>
            <person name="Li F."/>
            <person name="Yang H."/>
            <person name="Xiang J."/>
        </authorList>
    </citation>
    <scope>NUCLEOTIDE SEQUENCE [LARGE SCALE GENOMIC DNA]</scope>
    <source>
        <strain evidence="1">Shaxun</strain>
        <tissue evidence="1">Muscle</tissue>
    </source>
</reference>
<organism evidence="1 2">
    <name type="scientific">Stichopus japonicus</name>
    <name type="common">Sea cucumber</name>
    <dbReference type="NCBI Taxonomy" id="307972"/>
    <lineage>
        <taxon>Eukaryota</taxon>
        <taxon>Metazoa</taxon>
        <taxon>Echinodermata</taxon>
        <taxon>Eleutherozoa</taxon>
        <taxon>Echinozoa</taxon>
        <taxon>Holothuroidea</taxon>
        <taxon>Aspidochirotacea</taxon>
        <taxon>Aspidochirotida</taxon>
        <taxon>Stichopodidae</taxon>
        <taxon>Apostichopus</taxon>
    </lineage>
</organism>
<sequence>MPFDEFNLALDSRFQLISDVSLADSYSTVIDELLDQFAPAVSRKVSCRPTSPWYNEELHAAKLRKRKCERNWKFSRMEVPRQIFRNECKEYAQALELAKCSYYRDKVADCDTKAIFSLISTEFGRQQHTSTVFLKTSVQSPLACFSVIRYATFVRLSMTPEMLNRRVCHHLLTRLFVRSSLNDLRKVD</sequence>
<comment type="caution">
    <text evidence="1">The sequence shown here is derived from an EMBL/GenBank/DDBJ whole genome shotgun (WGS) entry which is preliminary data.</text>
</comment>
<dbReference type="Proteomes" id="UP000230750">
    <property type="component" value="Unassembled WGS sequence"/>
</dbReference>
<dbReference type="OrthoDB" id="5989586at2759"/>
<protein>
    <submittedName>
        <fullName evidence="1">Uncharacterized protein</fullName>
    </submittedName>
</protein>
<proteinExistence type="predicted"/>
<dbReference type="PANTHER" id="PTHR46670:SF3">
    <property type="entry name" value="ENDONUCLEASE_EXONUCLEASE_PHOSPHATASE DOMAIN-CONTAINING PROTEIN"/>
    <property type="match status" value="1"/>
</dbReference>
<dbReference type="EMBL" id="MRZV01001093">
    <property type="protein sequence ID" value="PIK40713.1"/>
    <property type="molecule type" value="Genomic_DNA"/>
</dbReference>
<keyword evidence="2" id="KW-1185">Reference proteome</keyword>
<name>A0A2G8JYA6_STIJA</name>
<dbReference type="AlphaFoldDB" id="A0A2G8JYA6"/>
<accession>A0A2G8JYA6</accession>